<comment type="caution">
    <text evidence="13">The sequence shown here is derived from an EMBL/GenBank/DDBJ whole genome shotgun (WGS) entry which is preliminary data.</text>
</comment>
<dbReference type="PRINTS" id="PR00182">
    <property type="entry name" value="ECOLNEIPORIN"/>
</dbReference>
<dbReference type="PANTHER" id="PTHR34501:SF9">
    <property type="entry name" value="MAJOR OUTER MEMBRANE PROTEIN P.IA"/>
    <property type="match status" value="1"/>
</dbReference>
<feature type="chain" id="PRO_5045932626" evidence="11">
    <location>
        <begin position="35"/>
        <end position="352"/>
    </location>
</feature>
<organism evidence="13 14">
    <name type="scientific">Paraburkholderia solitsugae</name>
    <dbReference type="NCBI Taxonomy" id="2675748"/>
    <lineage>
        <taxon>Bacteria</taxon>
        <taxon>Pseudomonadati</taxon>
        <taxon>Pseudomonadota</taxon>
        <taxon>Betaproteobacteria</taxon>
        <taxon>Burkholderiales</taxon>
        <taxon>Burkholderiaceae</taxon>
        <taxon>Paraburkholderia</taxon>
    </lineage>
</organism>
<dbReference type="Gene3D" id="2.40.160.10">
    <property type="entry name" value="Porin"/>
    <property type="match status" value="1"/>
</dbReference>
<dbReference type="SUPFAM" id="SSF56935">
    <property type="entry name" value="Porins"/>
    <property type="match status" value="1"/>
</dbReference>
<evidence type="ECO:0000256" key="6">
    <source>
        <dbReference type="ARBA" id="ARBA00022729"/>
    </source>
</evidence>
<dbReference type="InterPro" id="IPR001702">
    <property type="entry name" value="Porin_Gram-ve"/>
</dbReference>
<keyword evidence="5" id="KW-0812">Transmembrane</keyword>
<keyword evidence="9" id="KW-0472">Membrane</keyword>
<evidence type="ECO:0000256" key="4">
    <source>
        <dbReference type="ARBA" id="ARBA00022452"/>
    </source>
</evidence>
<keyword evidence="7" id="KW-0406">Ion transport</keyword>
<evidence type="ECO:0000256" key="9">
    <source>
        <dbReference type="ARBA" id="ARBA00023136"/>
    </source>
</evidence>
<dbReference type="Proteomes" id="UP000652198">
    <property type="component" value="Unassembled WGS sequence"/>
</dbReference>
<proteinExistence type="predicted"/>
<dbReference type="PRINTS" id="PR00184">
    <property type="entry name" value="NEISSPPORIN"/>
</dbReference>
<dbReference type="InterPro" id="IPR033900">
    <property type="entry name" value="Gram_neg_porin_domain"/>
</dbReference>
<evidence type="ECO:0000256" key="2">
    <source>
        <dbReference type="ARBA" id="ARBA00011233"/>
    </source>
</evidence>
<accession>A0ABX2BW73</accession>
<dbReference type="CDD" id="cd00342">
    <property type="entry name" value="gram_neg_porins"/>
    <property type="match status" value="1"/>
</dbReference>
<dbReference type="PANTHER" id="PTHR34501">
    <property type="entry name" value="PROTEIN YDDL-RELATED"/>
    <property type="match status" value="1"/>
</dbReference>
<keyword evidence="10" id="KW-0998">Cell outer membrane</keyword>
<evidence type="ECO:0000313" key="14">
    <source>
        <dbReference type="Proteomes" id="UP000652198"/>
    </source>
</evidence>
<evidence type="ECO:0000313" key="13">
    <source>
        <dbReference type="EMBL" id="NPT45006.1"/>
    </source>
</evidence>
<keyword evidence="4" id="KW-1134">Transmembrane beta strand</keyword>
<gene>
    <name evidence="13" type="ORF">GNZ12_27540</name>
</gene>
<comment type="subcellular location">
    <subcellularLocation>
        <location evidence="1">Cell outer membrane</location>
        <topology evidence="1">Multi-pass membrane protein</topology>
    </subcellularLocation>
</comment>
<name>A0ABX2BW73_9BURK</name>
<evidence type="ECO:0000256" key="1">
    <source>
        <dbReference type="ARBA" id="ARBA00004571"/>
    </source>
</evidence>
<evidence type="ECO:0000256" key="3">
    <source>
        <dbReference type="ARBA" id="ARBA00022448"/>
    </source>
</evidence>
<evidence type="ECO:0000259" key="12">
    <source>
        <dbReference type="Pfam" id="PF13609"/>
    </source>
</evidence>
<dbReference type="InterPro" id="IPR050298">
    <property type="entry name" value="Gram-neg_bact_OMP"/>
</dbReference>
<evidence type="ECO:0000256" key="10">
    <source>
        <dbReference type="ARBA" id="ARBA00023237"/>
    </source>
</evidence>
<feature type="domain" description="Porin" evidence="12">
    <location>
        <begin position="24"/>
        <end position="318"/>
    </location>
</feature>
<protein>
    <submittedName>
        <fullName evidence="13">Porin</fullName>
    </submittedName>
</protein>
<keyword evidence="8" id="KW-0626">Porin</keyword>
<evidence type="ECO:0000256" key="8">
    <source>
        <dbReference type="ARBA" id="ARBA00023114"/>
    </source>
</evidence>
<dbReference type="EMBL" id="WOEY01000109">
    <property type="protein sequence ID" value="NPT45006.1"/>
    <property type="molecule type" value="Genomic_DNA"/>
</dbReference>
<keyword evidence="6 11" id="KW-0732">Signal</keyword>
<reference evidence="13 14" key="1">
    <citation type="submission" date="2019-11" db="EMBL/GenBank/DDBJ databases">
        <title>Metabolism of dissolved organic matter in forest soils.</title>
        <authorList>
            <person name="Cyle K.T."/>
            <person name="Wilhelm R.C."/>
            <person name="Martinez C.E."/>
        </authorList>
    </citation>
    <scope>NUCLEOTIDE SEQUENCE [LARGE SCALE GENOMIC DNA]</scope>
    <source>
        <strain evidence="13 14">1N</strain>
    </source>
</reference>
<evidence type="ECO:0000256" key="5">
    <source>
        <dbReference type="ARBA" id="ARBA00022692"/>
    </source>
</evidence>
<evidence type="ECO:0000256" key="7">
    <source>
        <dbReference type="ARBA" id="ARBA00023065"/>
    </source>
</evidence>
<dbReference type="InterPro" id="IPR023614">
    <property type="entry name" value="Porin_dom_sf"/>
</dbReference>
<keyword evidence="3" id="KW-0813">Transport</keyword>
<dbReference type="Pfam" id="PF13609">
    <property type="entry name" value="Porin_4"/>
    <property type="match status" value="1"/>
</dbReference>
<sequence length="352" mass="37654">MRKNSLSHAFSYVSSGVQLACATTILLVPHYAFAQDNVTLYGLIDEFAQYVNTGNGYTAALGSSGQWGSRFGLKGSEDIGGGQKVIFNLENGFNPNDGTLAESNSMFNRQAWVGLSGSWGQVRAGRQNSPLFYDQSGQDAFGGVTQASGMDNLTTFAYRTSNTVSYMSPEVGGFQAGVYIGLGDAGGFQSAGSSKQFDVTYEHGPFAAFVAGQWLKNANATTTDHTIMAGLSYAIGKATVYGGYSAVKWDDIDIDARVYGLSAKYQFNATNSLALGYAILRDRTSQDNNADQVGLLYEYDLSKRTNFYGALSFLRNRNEASYTLAGAANPGLPLAYPGADARGVQVGIVHRF</sequence>
<keyword evidence="14" id="KW-1185">Reference proteome</keyword>
<dbReference type="RefSeq" id="WP_172315344.1">
    <property type="nucleotide sequence ID" value="NZ_WOEY01000109.1"/>
</dbReference>
<dbReference type="InterPro" id="IPR002299">
    <property type="entry name" value="Porin_Neis"/>
</dbReference>
<comment type="subunit">
    <text evidence="2">Homotrimer.</text>
</comment>
<feature type="signal peptide" evidence="11">
    <location>
        <begin position="1"/>
        <end position="34"/>
    </location>
</feature>
<evidence type="ECO:0000256" key="11">
    <source>
        <dbReference type="SAM" id="SignalP"/>
    </source>
</evidence>